<sequence length="223" mass="23641">MARRYTVIAAAVIIPAAALLALSNIDPDHKFAWGENLGWTNWYDADGGDDGVLVGSTFLSGFIWTENVGWINVGDGSPDDGAHYANVTGMDFGVNVNTNGDLFGLAWGENVGWINFDGGALALPPQPARIRCDGHFEGFVWAENGGWINLSDVARFIVVEIDCNSNGVPDECDISGGTSEDVNGDGIPDECGCPYIYDLDGSCFVDSADLGLFAGCWLCSNGD</sequence>
<protein>
    <submittedName>
        <fullName evidence="1">Uncharacterized protein</fullName>
    </submittedName>
</protein>
<accession>X0XX37</accession>
<evidence type="ECO:0000313" key="1">
    <source>
        <dbReference type="EMBL" id="GAG41123.1"/>
    </source>
</evidence>
<organism evidence="1">
    <name type="scientific">marine sediment metagenome</name>
    <dbReference type="NCBI Taxonomy" id="412755"/>
    <lineage>
        <taxon>unclassified sequences</taxon>
        <taxon>metagenomes</taxon>
        <taxon>ecological metagenomes</taxon>
    </lineage>
</organism>
<reference evidence="1" key="1">
    <citation type="journal article" date="2014" name="Front. Microbiol.">
        <title>High frequency of phylogenetically diverse reductive dehalogenase-homologous genes in deep subseafloor sedimentary metagenomes.</title>
        <authorList>
            <person name="Kawai M."/>
            <person name="Futagami T."/>
            <person name="Toyoda A."/>
            <person name="Takaki Y."/>
            <person name="Nishi S."/>
            <person name="Hori S."/>
            <person name="Arai W."/>
            <person name="Tsubouchi T."/>
            <person name="Morono Y."/>
            <person name="Uchiyama I."/>
            <person name="Ito T."/>
            <person name="Fujiyama A."/>
            <person name="Inagaki F."/>
            <person name="Takami H."/>
        </authorList>
    </citation>
    <scope>NUCLEOTIDE SEQUENCE</scope>
    <source>
        <strain evidence="1">Expedition CK06-06</strain>
    </source>
</reference>
<proteinExistence type="predicted"/>
<gene>
    <name evidence="1" type="ORF">S01H1_62428</name>
</gene>
<feature type="non-terminal residue" evidence="1">
    <location>
        <position position="223"/>
    </location>
</feature>
<dbReference type="EMBL" id="BARS01041002">
    <property type="protein sequence ID" value="GAG41123.1"/>
    <property type="molecule type" value="Genomic_DNA"/>
</dbReference>
<dbReference type="AlphaFoldDB" id="X0XX37"/>
<comment type="caution">
    <text evidence="1">The sequence shown here is derived from an EMBL/GenBank/DDBJ whole genome shotgun (WGS) entry which is preliminary data.</text>
</comment>
<name>X0XX37_9ZZZZ</name>